<feature type="non-terminal residue" evidence="1">
    <location>
        <position position="1"/>
    </location>
</feature>
<accession>A0ACA9PIR3</accession>
<gene>
    <name evidence="1" type="ORF">ACOLOM_LOCUS10388</name>
</gene>
<feature type="non-terminal residue" evidence="1">
    <location>
        <position position="157"/>
    </location>
</feature>
<evidence type="ECO:0000313" key="1">
    <source>
        <dbReference type="EMBL" id="CAG8704419.1"/>
    </source>
</evidence>
<organism evidence="1 2">
    <name type="scientific">Acaulospora colombiana</name>
    <dbReference type="NCBI Taxonomy" id="27376"/>
    <lineage>
        <taxon>Eukaryota</taxon>
        <taxon>Fungi</taxon>
        <taxon>Fungi incertae sedis</taxon>
        <taxon>Mucoromycota</taxon>
        <taxon>Glomeromycotina</taxon>
        <taxon>Glomeromycetes</taxon>
        <taxon>Diversisporales</taxon>
        <taxon>Acaulosporaceae</taxon>
        <taxon>Acaulospora</taxon>
    </lineage>
</organism>
<keyword evidence="2" id="KW-1185">Reference proteome</keyword>
<name>A0ACA9PIR3_9GLOM</name>
<reference evidence="1" key="1">
    <citation type="submission" date="2021-06" db="EMBL/GenBank/DDBJ databases">
        <authorList>
            <person name="Kallberg Y."/>
            <person name="Tangrot J."/>
            <person name="Rosling A."/>
        </authorList>
    </citation>
    <scope>NUCLEOTIDE SEQUENCE</scope>
    <source>
        <strain evidence="1">CL356</strain>
    </source>
</reference>
<proteinExistence type="predicted"/>
<protein>
    <submittedName>
        <fullName evidence="1">15298_t:CDS:1</fullName>
    </submittedName>
</protein>
<evidence type="ECO:0000313" key="2">
    <source>
        <dbReference type="Proteomes" id="UP000789525"/>
    </source>
</evidence>
<sequence>NHIIAIQKVNNDKEAIPRHLLDSIVDKKAEDYAMDSERMRQRKEHLISLFTSATKQLVMSLLFDEEGLSKSEFKQWIKNDKESLAKFDESFDKLTKLQMIEQHEKVVLNKSFRRSFQDCLTGSFGVPLEKHKSKPLDVSLLDQHAIEKWESILHFMV</sequence>
<dbReference type="EMBL" id="CAJVPT010033322">
    <property type="protein sequence ID" value="CAG8704419.1"/>
    <property type="molecule type" value="Genomic_DNA"/>
</dbReference>
<comment type="caution">
    <text evidence="1">The sequence shown here is derived from an EMBL/GenBank/DDBJ whole genome shotgun (WGS) entry which is preliminary data.</text>
</comment>
<dbReference type="Proteomes" id="UP000789525">
    <property type="component" value="Unassembled WGS sequence"/>
</dbReference>